<comment type="subcellular location">
    <subcellularLocation>
        <location evidence="1">Virion</location>
    </subcellularLocation>
</comment>
<dbReference type="GO" id="GO:0043565">
    <property type="term" value="F:sequence-specific DNA binding"/>
    <property type="evidence" value="ECO:0007669"/>
    <property type="project" value="TreeGrafter"/>
</dbReference>
<evidence type="ECO:0000313" key="4">
    <source>
        <dbReference type="EMBL" id="QIG67948.1"/>
    </source>
</evidence>
<protein>
    <submittedName>
        <fullName evidence="4">Putative peptidase_S74 domain-containing protein</fullName>
    </submittedName>
</protein>
<dbReference type="GO" id="GO:0098015">
    <property type="term" value="C:virus tail"/>
    <property type="evidence" value="ECO:0007669"/>
    <property type="project" value="UniProtKB-KW"/>
</dbReference>
<dbReference type="GO" id="GO:0016540">
    <property type="term" value="P:protein autoprocessing"/>
    <property type="evidence" value="ECO:0007669"/>
    <property type="project" value="TreeGrafter"/>
</dbReference>
<dbReference type="InterPro" id="IPR030392">
    <property type="entry name" value="S74_ICA"/>
</dbReference>
<gene>
    <name evidence="4" type="ORF">EVB55_013</name>
</gene>
<dbReference type="Pfam" id="PF13884">
    <property type="entry name" value="Peptidase_S74"/>
    <property type="match status" value="1"/>
</dbReference>
<dbReference type="InterPro" id="IPR051577">
    <property type="entry name" value="MRF-like"/>
</dbReference>
<organism evidence="4 5">
    <name type="scientific">Rhizobium phage RHph_Y68</name>
    <dbReference type="NCBI Taxonomy" id="2509787"/>
    <lineage>
        <taxon>Viruses</taxon>
        <taxon>Duplodnaviria</taxon>
        <taxon>Heunggongvirae</taxon>
        <taxon>Uroviricota</taxon>
        <taxon>Caudoviricetes</taxon>
        <taxon>Pootjesviridae</taxon>
        <taxon>Staniewskivirinae</taxon>
        <taxon>Trinifflemingvirus</taxon>
        <taxon>Trinifflemingvirus Y68</taxon>
    </lineage>
</organism>
<dbReference type="PANTHER" id="PTHR13029">
    <property type="match status" value="1"/>
</dbReference>
<dbReference type="Proteomes" id="UP000605518">
    <property type="component" value="Segment"/>
</dbReference>
<keyword evidence="5" id="KW-1185">Reference proteome</keyword>
<proteinExistence type="predicted"/>
<keyword evidence="2" id="KW-1227">Viral tail protein</keyword>
<dbReference type="PANTHER" id="PTHR13029:SF18">
    <property type="entry name" value="MYELIN REGULATORY FACTOR HOMOLOG 1"/>
    <property type="match status" value="1"/>
</dbReference>
<evidence type="ECO:0000256" key="2">
    <source>
        <dbReference type="ARBA" id="ARBA00022732"/>
    </source>
</evidence>
<feature type="domain" description="Peptidase S74" evidence="3">
    <location>
        <begin position="506"/>
        <end position="591"/>
    </location>
</feature>
<dbReference type="GO" id="GO:0045893">
    <property type="term" value="P:positive regulation of DNA-templated transcription"/>
    <property type="evidence" value="ECO:0007669"/>
    <property type="project" value="TreeGrafter"/>
</dbReference>
<dbReference type="GO" id="GO:0003700">
    <property type="term" value="F:DNA-binding transcription factor activity"/>
    <property type="evidence" value="ECO:0007669"/>
    <property type="project" value="TreeGrafter"/>
</dbReference>
<name>A0A7S5QXP3_9CAUD</name>
<evidence type="ECO:0000256" key="1">
    <source>
        <dbReference type="ARBA" id="ARBA00004328"/>
    </source>
</evidence>
<accession>A0A7S5QXP3</accession>
<dbReference type="PROSITE" id="PS51688">
    <property type="entry name" value="ICA"/>
    <property type="match status" value="1"/>
</dbReference>
<evidence type="ECO:0000313" key="5">
    <source>
        <dbReference type="Proteomes" id="UP000605518"/>
    </source>
</evidence>
<evidence type="ECO:0000259" key="3">
    <source>
        <dbReference type="PROSITE" id="PS51688"/>
    </source>
</evidence>
<dbReference type="EMBL" id="MN988486">
    <property type="protein sequence ID" value="QIG67948.1"/>
    <property type="molecule type" value="Genomic_DNA"/>
</dbReference>
<reference evidence="4" key="1">
    <citation type="submission" date="2020-01" db="EMBL/GenBank/DDBJ databases">
        <title>Patterns of diversity and host range of bacteriophage communities associated with bean-nodulatin bacteria.</title>
        <authorList>
            <person name="Vann Cauwenberghe J."/>
            <person name="Santamaria R.I."/>
            <person name="Bustos P."/>
            <person name="Juarez S."/>
            <person name="Gonzalez V."/>
        </authorList>
    </citation>
    <scope>NUCLEOTIDE SEQUENCE</scope>
</reference>
<sequence>MVDVTPIPPITPGTTSVGDAVAQANDVFTRIVDQGEAINGLLIDVGDKADLMTTEKTSLVLAINEILERFNDGFLVQNVTGNLASLSTTNKTNLVAAVNEIVGNVGSLASLTTANKTSIVAAINEIVAENAGVGNLQNLDTIDKTNVVAAINELSQSIGTFSNLDGFQDIISAINSIADDVGTIDDLSTVSKTSLVAAVNELVTKTDLFITKDGSVAFTGDVDFGTHKIKNLAPGTNSGDAVTVGQILDLVKIGDVAGLATSTKENTVLAINEVIGYIGQLNLLNTTTKTNLVAAINEIVDNIDYQDMQVKLSGINRVSFGYDLASDHDQIFDFRASSVTGPSDFDFRIFREEGTNGVTRLVQNGSGHMFLSTNDAVNGVIDRVRLNADVNNPFEIYKDGVWVAVATGGASLPLAGGTMTGPIQFDKPLSSNNILMDLQQGFAIYSDDTGTYTDAERRLWLDGPTNGEIHIGPKSISGNLKGIELKTDRLDVTGEIFSSSDITLLSDARVKSNVVTIDDALEKVYSMRGVHYEKDGKFSTGVIAQEMELVAPELVKDAGDLKSVNYQQLNAYLIEAVKDLVDQVNDLNKRIIELENAQ</sequence>
<keyword evidence="2" id="KW-0946">Virion</keyword>